<feature type="compositionally biased region" description="Polar residues" evidence="6">
    <location>
        <begin position="306"/>
        <end position="322"/>
    </location>
</feature>
<keyword evidence="2" id="KW-0134">Cell wall</keyword>
<feature type="compositionally biased region" description="Basic and acidic residues" evidence="6">
    <location>
        <begin position="323"/>
        <end position="335"/>
    </location>
</feature>
<evidence type="ECO:0000256" key="3">
    <source>
        <dbReference type="ARBA" id="ARBA00022525"/>
    </source>
</evidence>
<feature type="domain" description="NEAT" evidence="8">
    <location>
        <begin position="110"/>
        <end position="232"/>
    </location>
</feature>
<feature type="compositionally biased region" description="Polar residues" evidence="6">
    <location>
        <begin position="45"/>
        <end position="60"/>
    </location>
</feature>
<dbReference type="InterPro" id="IPR006635">
    <property type="entry name" value="NEAT_dom"/>
</dbReference>
<feature type="region of interest" description="Disordered" evidence="6">
    <location>
        <begin position="227"/>
        <end position="443"/>
    </location>
</feature>
<reference evidence="9 10" key="1">
    <citation type="journal article" date="2019" name="Sci. Transl. Med.">
        <title>Quorum sensing between bacterial species on the skin protects against epidermal injury in atopic dermatitis.</title>
        <authorList>
            <person name="Williams M.R."/>
        </authorList>
    </citation>
    <scope>NUCLEOTIDE SEQUENCE [LARGE SCALE GENOMIC DNA]</scope>
    <source>
        <strain evidence="9 10">H8</strain>
    </source>
</reference>
<dbReference type="InterPro" id="IPR019931">
    <property type="entry name" value="LPXTG_anchor"/>
</dbReference>
<name>A0A7Z7YWA9_STACP</name>
<feature type="region of interest" description="Disordered" evidence="6">
    <location>
        <begin position="45"/>
        <end position="112"/>
    </location>
</feature>
<keyword evidence="3" id="KW-0964">Secreted</keyword>
<dbReference type="Pfam" id="PF00746">
    <property type="entry name" value="Gram_pos_anchor"/>
    <property type="match status" value="1"/>
</dbReference>
<dbReference type="Pfam" id="PF04650">
    <property type="entry name" value="YSIRK_signal"/>
    <property type="match status" value="1"/>
</dbReference>
<dbReference type="Pfam" id="PF05031">
    <property type="entry name" value="NEAT"/>
    <property type="match status" value="1"/>
</dbReference>
<dbReference type="NCBIfam" id="TIGR01167">
    <property type="entry name" value="LPXTG_anchor"/>
    <property type="match status" value="1"/>
</dbReference>
<comment type="caution">
    <text evidence="9">The sequence shown here is derived from an EMBL/GenBank/DDBJ whole genome shotgun (WGS) entry which is preliminary data.</text>
</comment>
<gene>
    <name evidence="9" type="ORF">EQ811_02645</name>
</gene>
<protein>
    <submittedName>
        <fullName evidence="9">YSIRK-type signal peptide-containing protein</fullName>
    </submittedName>
</protein>
<dbReference type="Proteomes" id="UP000291949">
    <property type="component" value="Unassembled WGS sequence"/>
</dbReference>
<evidence type="ECO:0000256" key="6">
    <source>
        <dbReference type="SAM" id="MobiDB-lite"/>
    </source>
</evidence>
<dbReference type="InterPro" id="IPR037250">
    <property type="entry name" value="NEAT_dom_sf"/>
</dbReference>
<comment type="subcellular location">
    <subcellularLocation>
        <location evidence="1">Secreted</location>
        <location evidence="1">Cell wall</location>
        <topology evidence="1">Peptidoglycan-anchor</topology>
    </subcellularLocation>
</comment>
<evidence type="ECO:0000256" key="4">
    <source>
        <dbReference type="ARBA" id="ARBA00022729"/>
    </source>
</evidence>
<dbReference type="PANTHER" id="PTHR37824:SF1">
    <property type="entry name" value="IRON-REGULATED SURFACE DETERMINANT PROTEIN C"/>
    <property type="match status" value="1"/>
</dbReference>
<evidence type="ECO:0000256" key="2">
    <source>
        <dbReference type="ARBA" id="ARBA00022512"/>
    </source>
</evidence>
<evidence type="ECO:0000259" key="8">
    <source>
        <dbReference type="PROSITE" id="PS50978"/>
    </source>
</evidence>
<keyword evidence="4" id="KW-0732">Signal</keyword>
<organism evidence="9 10">
    <name type="scientific">Staphylococcus capitis</name>
    <dbReference type="NCBI Taxonomy" id="29388"/>
    <lineage>
        <taxon>Bacteria</taxon>
        <taxon>Bacillati</taxon>
        <taxon>Bacillota</taxon>
        <taxon>Bacilli</taxon>
        <taxon>Bacillales</taxon>
        <taxon>Staphylococcaceae</taxon>
        <taxon>Staphylococcus</taxon>
    </lineage>
</organism>
<evidence type="ECO:0000259" key="7">
    <source>
        <dbReference type="PROSITE" id="PS50847"/>
    </source>
</evidence>
<dbReference type="SUPFAM" id="SSF158911">
    <property type="entry name" value="NEAT domain-like"/>
    <property type="match status" value="1"/>
</dbReference>
<dbReference type="InterPro" id="IPR050436">
    <property type="entry name" value="IsdA"/>
</dbReference>
<dbReference type="PROSITE" id="PS50847">
    <property type="entry name" value="GRAM_POS_ANCHORING"/>
    <property type="match status" value="1"/>
</dbReference>
<evidence type="ECO:0000256" key="1">
    <source>
        <dbReference type="ARBA" id="ARBA00004168"/>
    </source>
</evidence>
<dbReference type="InterPro" id="IPR005877">
    <property type="entry name" value="YSIRK_signal_dom"/>
</dbReference>
<evidence type="ECO:0000256" key="5">
    <source>
        <dbReference type="ARBA" id="ARBA00023088"/>
    </source>
</evidence>
<dbReference type="SMART" id="SM00725">
    <property type="entry name" value="NEAT"/>
    <property type="match status" value="1"/>
</dbReference>
<evidence type="ECO:0000313" key="9">
    <source>
        <dbReference type="EMBL" id="TBW77983.1"/>
    </source>
</evidence>
<dbReference type="Gene3D" id="2.60.40.1850">
    <property type="match status" value="1"/>
</dbReference>
<feature type="compositionally biased region" description="Polar residues" evidence="6">
    <location>
        <begin position="237"/>
        <end position="261"/>
    </location>
</feature>
<proteinExistence type="predicted"/>
<accession>A0A7Z7YWA9</accession>
<feature type="domain" description="Gram-positive cocci surface proteins LPxTG" evidence="7">
    <location>
        <begin position="431"/>
        <end position="467"/>
    </location>
</feature>
<sequence length="467" mass="52007">MKHQHKKNTLILNNFFSIRKLKFGVASITLGSALIIGAHHEAQAAESNNSQGTQNSTTIDQTNKNTNQSTQQAQSKPADTVATQNSNTQNNQATTQNAPTTNTNNSNSKSNELSQTLNFQVQKDKTNDVSHMDQYVQHPGKVIKKDDKYYFQITLDNASWWKSFRFFDENETELPTTVVDDNTEKDTKTVNMEVTPGMNNIISKVHIVIPALKYDHEYTTHIELESVIPTIEDPEPTATQNQAKQNDNMNVEQPDAGNNQAKNEKPSAPVNHTDTNNQNTKIDSQDKKDNASTDQQPDANKKQDTTQKPSAPVSDTVTNNQNDKTDNQAKKDDASKNQQTATDKKQDTKKPAAQVSDTTKKQDVKTNKKDDTSKDKQPDAAKHSEKLDKIHKDSNGPKPKKDQKHDKDSKEAKGKDSVVKDNSKSKTSKELPETGSKQESNSNSLVFSLIALLSSLLLLKRKNNKNI</sequence>
<feature type="compositionally biased region" description="Basic and acidic residues" evidence="6">
    <location>
        <begin position="358"/>
        <end position="432"/>
    </location>
</feature>
<evidence type="ECO:0000313" key="10">
    <source>
        <dbReference type="Proteomes" id="UP000291949"/>
    </source>
</evidence>
<dbReference type="EMBL" id="SCHC01000001">
    <property type="protein sequence ID" value="TBW77983.1"/>
    <property type="molecule type" value="Genomic_DNA"/>
</dbReference>
<dbReference type="RefSeq" id="WP_049428009.1">
    <property type="nucleotide sequence ID" value="NZ_CP134832.1"/>
</dbReference>
<feature type="compositionally biased region" description="Polar residues" evidence="6">
    <location>
        <begin position="270"/>
        <end position="282"/>
    </location>
</feature>
<keyword evidence="5" id="KW-0572">Peptidoglycan-anchor</keyword>
<dbReference type="CDD" id="cd06920">
    <property type="entry name" value="NEAT"/>
    <property type="match status" value="1"/>
</dbReference>
<dbReference type="NCBIfam" id="TIGR01168">
    <property type="entry name" value="YSIRK_signal"/>
    <property type="match status" value="1"/>
</dbReference>
<feature type="compositionally biased region" description="Low complexity" evidence="6">
    <location>
        <begin position="61"/>
        <end position="111"/>
    </location>
</feature>
<dbReference type="AlphaFoldDB" id="A0A7Z7YWA9"/>
<dbReference type="PANTHER" id="PTHR37824">
    <property type="entry name" value="IRON-REGULATED SURFACE DETERMINANT PROTEIN C"/>
    <property type="match status" value="1"/>
</dbReference>
<dbReference type="PROSITE" id="PS50978">
    <property type="entry name" value="NEAT"/>
    <property type="match status" value="1"/>
</dbReference>